<dbReference type="HAMAP" id="MF_01932">
    <property type="entry name" value="AMP_nucleosidase"/>
    <property type="match status" value="1"/>
</dbReference>
<dbReference type="InterPro" id="IPR047039">
    <property type="entry name" value="AMN_phosphorylase"/>
</dbReference>
<dbReference type="InterPro" id="IPR000845">
    <property type="entry name" value="Nucleoside_phosphorylase_d"/>
</dbReference>
<dbReference type="Proteomes" id="UP001521209">
    <property type="component" value="Unassembled WGS sequence"/>
</dbReference>
<comment type="function">
    <text evidence="1">Catalyzes the hydrolysis of the N-glycosidic bond of AMP to form adenine and ribose 5-phosphate. Involved in regulation of AMP concentrations.</text>
</comment>
<evidence type="ECO:0000313" key="5">
    <source>
        <dbReference type="Proteomes" id="UP001521209"/>
    </source>
</evidence>
<dbReference type="Gene3D" id="3.30.1730.10">
    <property type="entry name" value="AMP nucleoside phosphorylase, N-terminal domain"/>
    <property type="match status" value="1"/>
</dbReference>
<protein>
    <recommendedName>
        <fullName evidence="1">AMP nucleosidase</fullName>
        <ecNumber evidence="1">3.2.2.4</ecNumber>
    </recommendedName>
</protein>
<dbReference type="RefSeq" id="WP_235703194.1">
    <property type="nucleotide sequence ID" value="NZ_JAKGBZ010000006.1"/>
</dbReference>
<organism evidence="4 5">
    <name type="scientific">Acidiphilium iwatense</name>
    <dbReference type="NCBI Taxonomy" id="768198"/>
    <lineage>
        <taxon>Bacteria</taxon>
        <taxon>Pseudomonadati</taxon>
        <taxon>Pseudomonadota</taxon>
        <taxon>Alphaproteobacteria</taxon>
        <taxon>Acetobacterales</taxon>
        <taxon>Acidocellaceae</taxon>
        <taxon>Acidiphilium</taxon>
    </lineage>
</organism>
<dbReference type="Pfam" id="PF10423">
    <property type="entry name" value="AMNp_N"/>
    <property type="match status" value="1"/>
</dbReference>
<gene>
    <name evidence="1" type="primary">amn</name>
    <name evidence="4" type="ORF">L2A60_04580</name>
</gene>
<reference evidence="4 5" key="1">
    <citation type="submission" date="2022-01" db="EMBL/GenBank/DDBJ databases">
        <authorList>
            <person name="Won M."/>
            <person name="Kim S.-J."/>
            <person name="Kwon S.-W."/>
        </authorList>
    </citation>
    <scope>NUCLEOTIDE SEQUENCE [LARGE SCALE GENOMIC DNA]</scope>
    <source>
        <strain evidence="4 5">KCTC 23505</strain>
    </source>
</reference>
<dbReference type="NCBIfam" id="TIGR01717">
    <property type="entry name" value="AMP-nucleosdse"/>
    <property type="match status" value="1"/>
</dbReference>
<dbReference type="InterPro" id="IPR011271">
    <property type="entry name" value="AMP_nucleosidase"/>
</dbReference>
<dbReference type="EMBL" id="JAKGBZ010000006">
    <property type="protein sequence ID" value="MCF3945961.1"/>
    <property type="molecule type" value="Genomic_DNA"/>
</dbReference>
<evidence type="ECO:0000313" key="4">
    <source>
        <dbReference type="EMBL" id="MCF3945961.1"/>
    </source>
</evidence>
<dbReference type="InterPro" id="IPR035994">
    <property type="entry name" value="Nucleoside_phosphorylase_sf"/>
</dbReference>
<dbReference type="CDD" id="cd17762">
    <property type="entry name" value="AMN"/>
    <property type="match status" value="1"/>
</dbReference>
<evidence type="ECO:0000259" key="2">
    <source>
        <dbReference type="Pfam" id="PF01048"/>
    </source>
</evidence>
<keyword evidence="5" id="KW-1185">Reference proteome</keyword>
<sequence>MSGLIVEGAGQLTTFSNAVDAVAEIRSIYDRSLATITRQFERRINEPSRNGKVEAPYPYVAFAVTPDQLNVDARLSHGVFLEPGVYGTTVTRPDLFGAYYEEQIGHLMRHHGCDVHVGPSTTAIPFAFAVQDASGASADFDFESLLDRVTVPDLWTINDAIANSAVRPLAGTPNPLALFTAERVDFSVARLHHYTGTAAEHFQSFVLFTNYQRYADAFIDYGLRELAAGDRFTQLVGPGDIAVEPGMDDDAASLFGRNLPQMPAYHLKRPDGTGISLVNIGIGPSNAKTITDHVAVLRPHCWLMVGHCAGLRRGQVLGDYVLAHGYVRADHVLDDELPLWVPVPAIAEVQVALADATTRITGLRDHELKTRLRTGTVATTDNRNWEIQLGDYFSAFNKSRAIAVDMESATVAANGFRFRVPYGTLLCVSDRPLHGQLKLRGMANTFYRTSIDQHIMIGIETMNILREQGVERLHSRKLRGFVEPGFR</sequence>
<dbReference type="PANTHER" id="PTHR43691">
    <property type="entry name" value="URIDINE PHOSPHORYLASE"/>
    <property type="match status" value="1"/>
</dbReference>
<dbReference type="SUPFAM" id="SSF53167">
    <property type="entry name" value="Purine and uridine phosphorylases"/>
    <property type="match status" value="1"/>
</dbReference>
<comment type="catalytic activity">
    <reaction evidence="1">
        <text>AMP + H2O = D-ribose 5-phosphate + adenine</text>
        <dbReference type="Rhea" id="RHEA:20129"/>
        <dbReference type="ChEBI" id="CHEBI:15377"/>
        <dbReference type="ChEBI" id="CHEBI:16708"/>
        <dbReference type="ChEBI" id="CHEBI:78346"/>
        <dbReference type="ChEBI" id="CHEBI:456215"/>
        <dbReference type="EC" id="3.2.2.4"/>
    </reaction>
</comment>
<proteinExistence type="inferred from homology"/>
<evidence type="ECO:0000256" key="1">
    <source>
        <dbReference type="HAMAP-Rule" id="MF_01932"/>
    </source>
</evidence>
<dbReference type="InterPro" id="IPR037109">
    <property type="entry name" value="AMP_N_sf"/>
</dbReference>
<comment type="caution">
    <text evidence="4">The sequence shown here is derived from an EMBL/GenBank/DDBJ whole genome shotgun (WGS) entry which is preliminary data.</text>
</comment>
<feature type="domain" description="Nucleoside phosphorylase" evidence="2">
    <location>
        <begin position="271"/>
        <end position="433"/>
    </location>
</feature>
<dbReference type="NCBIfam" id="NF006142">
    <property type="entry name" value="PRK08292.1"/>
    <property type="match status" value="1"/>
</dbReference>
<name>A0ABS9DT98_9PROT</name>
<comment type="similarity">
    <text evidence="1">Belongs to the AMP nucleosidase family.</text>
</comment>
<feature type="domain" description="AMP nucleoside phosphorylase N-terminal" evidence="3">
    <location>
        <begin position="21"/>
        <end position="169"/>
    </location>
</feature>
<keyword evidence="1 4" id="KW-0378">Hydrolase</keyword>
<keyword evidence="4" id="KW-0326">Glycosidase</keyword>
<evidence type="ECO:0000259" key="3">
    <source>
        <dbReference type="Pfam" id="PF10423"/>
    </source>
</evidence>
<dbReference type="GO" id="GO:0008714">
    <property type="term" value="F:AMP nucleosidase activity"/>
    <property type="evidence" value="ECO:0007669"/>
    <property type="project" value="UniProtKB-EC"/>
</dbReference>
<dbReference type="PANTHER" id="PTHR43691:SF6">
    <property type="entry name" value="AMP NUCLEOSIDASE"/>
    <property type="match status" value="1"/>
</dbReference>
<dbReference type="InterPro" id="IPR018953">
    <property type="entry name" value="AMP_nucleoside_Pase_N"/>
</dbReference>
<dbReference type="Pfam" id="PF01048">
    <property type="entry name" value="PNP_UDP_1"/>
    <property type="match status" value="1"/>
</dbReference>
<dbReference type="Gene3D" id="3.40.50.1580">
    <property type="entry name" value="Nucleoside phosphorylase domain"/>
    <property type="match status" value="1"/>
</dbReference>
<accession>A0ABS9DT98</accession>
<dbReference type="EC" id="3.2.2.4" evidence="1"/>